<dbReference type="PROSITE" id="PS51745">
    <property type="entry name" value="PB1"/>
    <property type="match status" value="1"/>
</dbReference>
<feature type="region of interest" description="Disordered" evidence="1">
    <location>
        <begin position="136"/>
        <end position="171"/>
    </location>
</feature>
<evidence type="ECO:0000313" key="5">
    <source>
        <dbReference type="Proteomes" id="UP000693970"/>
    </source>
</evidence>
<dbReference type="Pfam" id="PF00564">
    <property type="entry name" value="PB1"/>
    <property type="match status" value="1"/>
</dbReference>
<evidence type="ECO:0000256" key="1">
    <source>
        <dbReference type="SAM" id="MobiDB-lite"/>
    </source>
</evidence>
<dbReference type="InterPro" id="IPR000270">
    <property type="entry name" value="PB1_dom"/>
</dbReference>
<dbReference type="InterPro" id="IPR053793">
    <property type="entry name" value="PB1-like"/>
</dbReference>
<dbReference type="SMART" id="SM00666">
    <property type="entry name" value="PB1"/>
    <property type="match status" value="1"/>
</dbReference>
<evidence type="ECO:0000313" key="3">
    <source>
        <dbReference type="EMBL" id="KAG7338421.1"/>
    </source>
</evidence>
<dbReference type="Proteomes" id="UP000693970">
    <property type="component" value="Unassembled WGS sequence"/>
</dbReference>
<comment type="caution">
    <text evidence="3">The sequence shown here is derived from an EMBL/GenBank/DDBJ whole genome shotgun (WGS) entry which is preliminary data.</text>
</comment>
<reference evidence="3" key="2">
    <citation type="submission" date="2021-04" db="EMBL/GenBank/DDBJ databases">
        <authorList>
            <person name="Podell S."/>
        </authorList>
    </citation>
    <scope>NUCLEOTIDE SEQUENCE</scope>
    <source>
        <strain evidence="3">Hildebrandi</strain>
    </source>
</reference>
<dbReference type="OrthoDB" id="49647at2759"/>
<dbReference type="EMBL" id="JAGRRH010000013">
    <property type="protein sequence ID" value="KAG7359984.1"/>
    <property type="molecule type" value="Genomic_DNA"/>
</dbReference>
<evidence type="ECO:0000313" key="4">
    <source>
        <dbReference type="EMBL" id="KAG7359984.1"/>
    </source>
</evidence>
<proteinExistence type="predicted"/>
<gene>
    <name evidence="3" type="ORF">IV203_006683</name>
    <name evidence="4" type="ORF">IV203_035082</name>
</gene>
<dbReference type="CDD" id="cd05992">
    <property type="entry name" value="PB1"/>
    <property type="match status" value="1"/>
</dbReference>
<evidence type="ECO:0000259" key="2">
    <source>
        <dbReference type="PROSITE" id="PS51745"/>
    </source>
</evidence>
<protein>
    <submittedName>
        <fullName evidence="3">PB1 domain containing protein</fullName>
    </submittedName>
</protein>
<name>A0A9K3K7I7_9STRA</name>
<dbReference type="AlphaFoldDB" id="A0A9K3K7I7"/>
<reference evidence="3" key="1">
    <citation type="journal article" date="2021" name="Sci. Rep.">
        <title>Diploid genomic architecture of Nitzschia inconspicua, an elite biomass production diatom.</title>
        <authorList>
            <person name="Oliver A."/>
            <person name="Podell S."/>
            <person name="Pinowska A."/>
            <person name="Traller J.C."/>
            <person name="Smith S.R."/>
            <person name="McClure R."/>
            <person name="Beliaev A."/>
            <person name="Bohutskyi P."/>
            <person name="Hill E.A."/>
            <person name="Rabines A."/>
            <person name="Zheng H."/>
            <person name="Allen L.Z."/>
            <person name="Kuo A."/>
            <person name="Grigoriev I.V."/>
            <person name="Allen A.E."/>
            <person name="Hazlebeck D."/>
            <person name="Allen E.E."/>
        </authorList>
    </citation>
    <scope>NUCLEOTIDE SEQUENCE</scope>
    <source>
        <strain evidence="3">Hildebrandi</strain>
    </source>
</reference>
<keyword evidence="5" id="KW-1185">Reference proteome</keyword>
<feature type="compositionally biased region" description="Basic residues" evidence="1">
    <location>
        <begin position="153"/>
        <end position="168"/>
    </location>
</feature>
<feature type="domain" description="PB1" evidence="2">
    <location>
        <begin position="14"/>
        <end position="110"/>
    </location>
</feature>
<accession>A0A9K3K7I7</accession>
<feature type="compositionally biased region" description="Polar residues" evidence="1">
    <location>
        <begin position="142"/>
        <end position="152"/>
    </location>
</feature>
<sequence>MPSSSFFEKCPDFVLKLKIKAADGQTQIRRVRLIRIADGEGEVSYKELVNLVVVSSFPETRTSESSPYNVSLTYHDVDGDSVTIASSDELVDACEQYVGQKVLRIHTNVKPNTMVAPATAAGRASNKRAMSVEAQRPGTDISPFTSPASPRASNKRTRMSSKKPHLPLHRFDGEGKNHVAVIVKEQRRCTYCKYEFAMAKLNGTHPLPTVARPSRKCSTCGDHLCKPHFEVFHQGPLPK</sequence>
<organism evidence="3 5">
    <name type="scientific">Nitzschia inconspicua</name>
    <dbReference type="NCBI Taxonomy" id="303405"/>
    <lineage>
        <taxon>Eukaryota</taxon>
        <taxon>Sar</taxon>
        <taxon>Stramenopiles</taxon>
        <taxon>Ochrophyta</taxon>
        <taxon>Bacillariophyta</taxon>
        <taxon>Bacillariophyceae</taxon>
        <taxon>Bacillariophycidae</taxon>
        <taxon>Bacillariales</taxon>
        <taxon>Bacillariaceae</taxon>
        <taxon>Nitzschia</taxon>
    </lineage>
</organism>
<dbReference type="EMBL" id="JAGRRH010000057">
    <property type="protein sequence ID" value="KAG7338421.1"/>
    <property type="molecule type" value="Genomic_DNA"/>
</dbReference>